<feature type="region of interest" description="Disordered" evidence="7">
    <location>
        <begin position="1"/>
        <end position="22"/>
    </location>
</feature>
<keyword evidence="6" id="KW-0175">Coiled coil</keyword>
<proteinExistence type="predicted"/>
<dbReference type="SMART" id="SM00717">
    <property type="entry name" value="SANT"/>
    <property type="match status" value="1"/>
</dbReference>
<dbReference type="PROSITE" id="PS50090">
    <property type="entry name" value="MYB_LIKE"/>
    <property type="match status" value="1"/>
</dbReference>
<feature type="coiled-coil region" evidence="6">
    <location>
        <begin position="183"/>
        <end position="217"/>
    </location>
</feature>
<dbReference type="InterPro" id="IPR044822">
    <property type="entry name" value="Myb_DNA-bind_4"/>
</dbReference>
<evidence type="ECO:0000256" key="3">
    <source>
        <dbReference type="ARBA" id="ARBA00023125"/>
    </source>
</evidence>
<keyword evidence="4" id="KW-0804">Transcription</keyword>
<keyword evidence="2" id="KW-0805">Transcription regulation</keyword>
<evidence type="ECO:0000256" key="5">
    <source>
        <dbReference type="ARBA" id="ARBA00023242"/>
    </source>
</evidence>
<dbReference type="FunFam" id="1.10.10.60:FF:000032">
    <property type="entry name" value="Zinc finger and SCAN domain-containing 20"/>
    <property type="match status" value="1"/>
</dbReference>
<feature type="non-terminal residue" evidence="9">
    <location>
        <position position="242"/>
    </location>
</feature>
<keyword evidence="3" id="KW-0238">DNA-binding</keyword>
<evidence type="ECO:0000256" key="1">
    <source>
        <dbReference type="ARBA" id="ARBA00004123"/>
    </source>
</evidence>
<evidence type="ECO:0000313" key="9">
    <source>
        <dbReference type="EMBL" id="EPS71010.1"/>
    </source>
</evidence>
<gene>
    <name evidence="9" type="ORF">M569_03756</name>
</gene>
<dbReference type="InterPro" id="IPR001005">
    <property type="entry name" value="SANT/Myb"/>
</dbReference>
<evidence type="ECO:0000259" key="8">
    <source>
        <dbReference type="PROSITE" id="PS50090"/>
    </source>
</evidence>
<evidence type="ECO:0000256" key="7">
    <source>
        <dbReference type="SAM" id="MobiDB-lite"/>
    </source>
</evidence>
<feature type="non-terminal residue" evidence="9">
    <location>
        <position position="1"/>
    </location>
</feature>
<keyword evidence="10" id="KW-1185">Reference proteome</keyword>
<dbReference type="PANTHER" id="PTHR21654">
    <property type="entry name" value="FI21293P1"/>
    <property type="match status" value="1"/>
</dbReference>
<comment type="caution">
    <text evidence="9">The sequence shown here is derived from an EMBL/GenBank/DDBJ whole genome shotgun (WGS) entry which is preliminary data.</text>
</comment>
<dbReference type="GO" id="GO:0003677">
    <property type="term" value="F:DNA binding"/>
    <property type="evidence" value="ECO:0007669"/>
    <property type="project" value="UniProtKB-KW"/>
</dbReference>
<sequence>LHHHHHHQQLQYSGDQSTGERFPQWSSQETRDFLMIRAEHEPDFMKTKHNKLLWELISSRMKEKGYFRTPDQCKCKWKNLVTRFKGCDGLEGQQVQFPFYNEVQAILGSRIMWSESSTKKKLSSSSSSSDEDTPSNSIRQRKKKKKKTQAQQSSNEVAAMIKDTMEGLMKQQMQMEMQWMKALEERRAMEMEWRKKMEDLERERAAMERTWREKEEQRRIREEARAERRDALITILLNNLAR</sequence>
<name>S8CW14_9LAMI</name>
<protein>
    <recommendedName>
        <fullName evidence="8">Myb-like domain-containing protein</fullName>
    </recommendedName>
</protein>
<dbReference type="EMBL" id="AUSU01001442">
    <property type="protein sequence ID" value="EPS71010.1"/>
    <property type="molecule type" value="Genomic_DNA"/>
</dbReference>
<feature type="compositionally biased region" description="Polar residues" evidence="7">
    <location>
        <begin position="12"/>
        <end position="22"/>
    </location>
</feature>
<dbReference type="AlphaFoldDB" id="S8CW14"/>
<dbReference type="GO" id="GO:0006355">
    <property type="term" value="P:regulation of DNA-templated transcription"/>
    <property type="evidence" value="ECO:0007669"/>
    <property type="project" value="UniProtKB-ARBA"/>
</dbReference>
<feature type="compositionally biased region" description="Basic residues" evidence="7">
    <location>
        <begin position="139"/>
        <end position="148"/>
    </location>
</feature>
<dbReference type="Gene3D" id="1.10.10.60">
    <property type="entry name" value="Homeodomain-like"/>
    <property type="match status" value="1"/>
</dbReference>
<feature type="domain" description="Myb-like" evidence="8">
    <location>
        <begin position="25"/>
        <end position="81"/>
    </location>
</feature>
<evidence type="ECO:0000256" key="6">
    <source>
        <dbReference type="SAM" id="Coils"/>
    </source>
</evidence>
<accession>S8CW14</accession>
<reference evidence="9 10" key="1">
    <citation type="journal article" date="2013" name="BMC Genomics">
        <title>The miniature genome of a carnivorous plant Genlisea aurea contains a low number of genes and short non-coding sequences.</title>
        <authorList>
            <person name="Leushkin E.V."/>
            <person name="Sutormin R.A."/>
            <person name="Nabieva E.R."/>
            <person name="Penin A.A."/>
            <person name="Kondrashov A.S."/>
            <person name="Logacheva M.D."/>
        </authorList>
    </citation>
    <scope>NUCLEOTIDE SEQUENCE [LARGE SCALE GENOMIC DNA]</scope>
</reference>
<evidence type="ECO:0000256" key="2">
    <source>
        <dbReference type="ARBA" id="ARBA00023015"/>
    </source>
</evidence>
<evidence type="ECO:0000313" key="10">
    <source>
        <dbReference type="Proteomes" id="UP000015453"/>
    </source>
</evidence>
<comment type="subcellular location">
    <subcellularLocation>
        <location evidence="1">Nucleus</location>
    </subcellularLocation>
</comment>
<organism evidence="9 10">
    <name type="scientific">Genlisea aurea</name>
    <dbReference type="NCBI Taxonomy" id="192259"/>
    <lineage>
        <taxon>Eukaryota</taxon>
        <taxon>Viridiplantae</taxon>
        <taxon>Streptophyta</taxon>
        <taxon>Embryophyta</taxon>
        <taxon>Tracheophyta</taxon>
        <taxon>Spermatophyta</taxon>
        <taxon>Magnoliopsida</taxon>
        <taxon>eudicotyledons</taxon>
        <taxon>Gunneridae</taxon>
        <taxon>Pentapetalae</taxon>
        <taxon>asterids</taxon>
        <taxon>lamiids</taxon>
        <taxon>Lamiales</taxon>
        <taxon>Lentibulariaceae</taxon>
        <taxon>Genlisea</taxon>
    </lineage>
</organism>
<dbReference type="OrthoDB" id="691673at2759"/>
<dbReference type="GO" id="GO:0005634">
    <property type="term" value="C:nucleus"/>
    <property type="evidence" value="ECO:0007669"/>
    <property type="project" value="UniProtKB-SubCell"/>
</dbReference>
<dbReference type="Pfam" id="PF13837">
    <property type="entry name" value="Myb_DNA-bind_4"/>
    <property type="match status" value="1"/>
</dbReference>
<feature type="region of interest" description="Disordered" evidence="7">
    <location>
        <begin position="117"/>
        <end position="156"/>
    </location>
</feature>
<dbReference type="CDD" id="cd12203">
    <property type="entry name" value="GT1"/>
    <property type="match status" value="1"/>
</dbReference>
<evidence type="ECO:0000256" key="4">
    <source>
        <dbReference type="ARBA" id="ARBA00023163"/>
    </source>
</evidence>
<dbReference type="Proteomes" id="UP000015453">
    <property type="component" value="Unassembled WGS sequence"/>
</dbReference>
<keyword evidence="5" id="KW-0539">Nucleus</keyword>
<dbReference type="PANTHER" id="PTHR21654:SF66">
    <property type="entry name" value="TRIHELIX TRANSCRIPTION FACTOR GT-3B"/>
    <property type="match status" value="1"/>
</dbReference>